<feature type="compositionally biased region" description="Basic and acidic residues" evidence="1">
    <location>
        <begin position="236"/>
        <end position="250"/>
    </location>
</feature>
<dbReference type="AlphaFoldDB" id="A0A5B8MNG6"/>
<dbReference type="Proteomes" id="UP000316726">
    <property type="component" value="Chromosome 4"/>
</dbReference>
<dbReference type="EMBL" id="CP031037">
    <property type="protein sequence ID" value="QDZ20882.1"/>
    <property type="molecule type" value="Genomic_DNA"/>
</dbReference>
<dbReference type="OrthoDB" id="541781at2759"/>
<sequence length="290" mass="31212">MVSGEARGLVEEYLSGSGANAVDGDAVDYLLGLVSTLDATDAEGVQECCGVFVEYKSELAGGSGAGEMEEAERAIEGVKAALRGKDAAENAPNEERDLLNSMKSLLSKVHTFTERQDENGDEGPPPGLPDRKGNHVSVLRGIIEAASEGKGGKEVSDATIEMILDECNGDLGEAALWITENDVWTYQSHLLKKDKEREEAIADSKANNSKIFERYGLRPVSTNSADLSLARRGGKSSKDKDKGPKVRYHEGQVVTSRGEKYITVKDEKEEWDGGSRGKVITKGKRGKGFT</sequence>
<organism evidence="2 3">
    <name type="scientific">Chloropicon primus</name>
    <dbReference type="NCBI Taxonomy" id="1764295"/>
    <lineage>
        <taxon>Eukaryota</taxon>
        <taxon>Viridiplantae</taxon>
        <taxon>Chlorophyta</taxon>
        <taxon>Chloropicophyceae</taxon>
        <taxon>Chloropicales</taxon>
        <taxon>Chloropicaceae</taxon>
        <taxon>Chloropicon</taxon>
    </lineage>
</organism>
<evidence type="ECO:0000313" key="3">
    <source>
        <dbReference type="Proteomes" id="UP000316726"/>
    </source>
</evidence>
<keyword evidence="3" id="KW-1185">Reference proteome</keyword>
<evidence type="ECO:0000313" key="2">
    <source>
        <dbReference type="EMBL" id="QDZ20882.1"/>
    </source>
</evidence>
<reference evidence="2 3" key="1">
    <citation type="submission" date="2018-07" db="EMBL/GenBank/DDBJ databases">
        <title>The complete nuclear genome of the prasinophyte Chloropicon primus (CCMP1205).</title>
        <authorList>
            <person name="Pombert J.-F."/>
            <person name="Otis C."/>
            <person name="Turmel M."/>
            <person name="Lemieux C."/>
        </authorList>
    </citation>
    <scope>NUCLEOTIDE SEQUENCE [LARGE SCALE GENOMIC DNA]</scope>
    <source>
        <strain evidence="2 3">CCMP1205</strain>
    </source>
</reference>
<evidence type="ECO:0000256" key="1">
    <source>
        <dbReference type="SAM" id="MobiDB-lite"/>
    </source>
</evidence>
<feature type="region of interest" description="Disordered" evidence="1">
    <location>
        <begin position="226"/>
        <end position="252"/>
    </location>
</feature>
<proteinExistence type="predicted"/>
<feature type="region of interest" description="Disordered" evidence="1">
    <location>
        <begin position="269"/>
        <end position="290"/>
    </location>
</feature>
<protein>
    <recommendedName>
        <fullName evidence="4">CUE domain-containing protein</fullName>
    </recommendedName>
</protein>
<feature type="region of interest" description="Disordered" evidence="1">
    <location>
        <begin position="113"/>
        <end position="134"/>
    </location>
</feature>
<name>A0A5B8MNG6_9CHLO</name>
<evidence type="ECO:0008006" key="4">
    <source>
        <dbReference type="Google" id="ProtNLM"/>
    </source>
</evidence>
<accession>A0A5B8MNG6</accession>
<gene>
    <name evidence="2" type="ORF">A3770_04p34000</name>
</gene>
<feature type="compositionally biased region" description="Basic residues" evidence="1">
    <location>
        <begin position="279"/>
        <end position="290"/>
    </location>
</feature>